<feature type="non-terminal residue" evidence="2">
    <location>
        <position position="1"/>
    </location>
</feature>
<accession>A0AAU9VWJ5</accession>
<evidence type="ECO:0000256" key="1">
    <source>
        <dbReference type="SAM" id="SignalP"/>
    </source>
</evidence>
<dbReference type="Proteomes" id="UP001159428">
    <property type="component" value="Unassembled WGS sequence"/>
</dbReference>
<keyword evidence="1" id="KW-0732">Signal</keyword>
<sequence length="242" mass="28118">KKCLYFVLFQFSIYALAEKPDDVKGSEAHAKRVFELANVWLKKLDLRNTFKPKVLAKISHSGNNKHSTGSSIAVSHYLRPICLYNRIIRLKRTLAKKILHFVPLKLEKKEWVFEAFQHKRGDDGYRSKKDACKNCKMIFFGDHWGEGHSTFIGACAEYCAVNELRPPEETSQDSVDEEDFPLLKRNLSRCSLLFENFKDISEKCSDAYDPDDYGEELLKEVYWKVLYKVNIFGLKPECNPCF</sequence>
<dbReference type="EMBL" id="CALNXJ010000003">
    <property type="protein sequence ID" value="CAH3036243.1"/>
    <property type="molecule type" value="Genomic_DNA"/>
</dbReference>
<name>A0AAU9VWJ5_9CNID</name>
<feature type="signal peptide" evidence="1">
    <location>
        <begin position="1"/>
        <end position="17"/>
    </location>
</feature>
<gene>
    <name evidence="2" type="ORF">PMEA_00016737</name>
</gene>
<evidence type="ECO:0000313" key="3">
    <source>
        <dbReference type="Proteomes" id="UP001159428"/>
    </source>
</evidence>
<keyword evidence="3" id="KW-1185">Reference proteome</keyword>
<comment type="caution">
    <text evidence="2">The sequence shown here is derived from an EMBL/GenBank/DDBJ whole genome shotgun (WGS) entry which is preliminary data.</text>
</comment>
<proteinExistence type="predicted"/>
<feature type="chain" id="PRO_5043549758" evidence="1">
    <location>
        <begin position="18"/>
        <end position="242"/>
    </location>
</feature>
<dbReference type="AlphaFoldDB" id="A0AAU9VWJ5"/>
<reference evidence="2 3" key="1">
    <citation type="submission" date="2022-05" db="EMBL/GenBank/DDBJ databases">
        <authorList>
            <consortium name="Genoscope - CEA"/>
            <person name="William W."/>
        </authorList>
    </citation>
    <scope>NUCLEOTIDE SEQUENCE [LARGE SCALE GENOMIC DNA]</scope>
</reference>
<organism evidence="2 3">
    <name type="scientific">Pocillopora meandrina</name>
    <dbReference type="NCBI Taxonomy" id="46732"/>
    <lineage>
        <taxon>Eukaryota</taxon>
        <taxon>Metazoa</taxon>
        <taxon>Cnidaria</taxon>
        <taxon>Anthozoa</taxon>
        <taxon>Hexacorallia</taxon>
        <taxon>Scleractinia</taxon>
        <taxon>Astrocoeniina</taxon>
        <taxon>Pocilloporidae</taxon>
        <taxon>Pocillopora</taxon>
    </lineage>
</organism>
<protein>
    <submittedName>
        <fullName evidence="2">Uncharacterized protein</fullName>
    </submittedName>
</protein>
<evidence type="ECO:0000313" key="2">
    <source>
        <dbReference type="EMBL" id="CAH3036243.1"/>
    </source>
</evidence>